<dbReference type="PANTHER" id="PTHR33741">
    <property type="entry name" value="TRANSMEMBRANE PROTEIN DDB_G0269096-RELATED"/>
    <property type="match status" value="1"/>
</dbReference>
<feature type="transmembrane region" description="Helical" evidence="2">
    <location>
        <begin position="214"/>
        <end position="236"/>
    </location>
</feature>
<dbReference type="Pfam" id="PF04982">
    <property type="entry name" value="TM_HPP"/>
    <property type="match status" value="1"/>
</dbReference>
<dbReference type="EMBL" id="JAGMUU010000016">
    <property type="protein sequence ID" value="KAH7136705.1"/>
    <property type="molecule type" value="Genomic_DNA"/>
</dbReference>
<gene>
    <name evidence="4" type="ORF">B0J13DRAFT_80106</name>
</gene>
<keyword evidence="2" id="KW-1133">Transmembrane helix</keyword>
<feature type="transmembrane region" description="Helical" evidence="2">
    <location>
        <begin position="117"/>
        <end position="134"/>
    </location>
</feature>
<dbReference type="AlphaFoldDB" id="A0A9P9EF31"/>
<sequence>MESTSTIRLDTIANGHHSSKTPHIPPQIRHPESPQMSGWNPMSWRFDIDRLLNPFIPPPPWQHMPYPVAYLLGHRKDKPRDIGNVVPIMWAFVGVFCAISIIEVVSDRIPEFKVRGAPVIVGSFGAGAVLEFYAIESPLAQPRNFFVGQMVAAVMGMGICKLFQMSAHFAAIRWVGGAVSCATVTAVMALTKTVHPPAGATALLAVVDDQILDLGWFFVPVVMLNCGIMFAVALLINNVQRTFPAYWWTPEDLRRSRMPDAGGLSDEESNKGAVVEEEMRTEDGSEPDHDRRKEHEVVIRAGQLVLPSHIYVTPEEIQLLEEIGNRL</sequence>
<feature type="domain" description="HPP transmembrane region" evidence="3">
    <location>
        <begin position="84"/>
        <end position="242"/>
    </location>
</feature>
<feature type="transmembrane region" description="Helical" evidence="2">
    <location>
        <begin position="85"/>
        <end position="105"/>
    </location>
</feature>
<dbReference type="InterPro" id="IPR058581">
    <property type="entry name" value="TM_HPP"/>
</dbReference>
<proteinExistence type="predicted"/>
<organism evidence="4 5">
    <name type="scientific">Dactylonectria estremocensis</name>
    <dbReference type="NCBI Taxonomy" id="1079267"/>
    <lineage>
        <taxon>Eukaryota</taxon>
        <taxon>Fungi</taxon>
        <taxon>Dikarya</taxon>
        <taxon>Ascomycota</taxon>
        <taxon>Pezizomycotina</taxon>
        <taxon>Sordariomycetes</taxon>
        <taxon>Hypocreomycetidae</taxon>
        <taxon>Hypocreales</taxon>
        <taxon>Nectriaceae</taxon>
        <taxon>Dactylonectria</taxon>
    </lineage>
</organism>
<accession>A0A9P9EF31</accession>
<feature type="compositionally biased region" description="Basic and acidic residues" evidence="1">
    <location>
        <begin position="277"/>
        <end position="293"/>
    </location>
</feature>
<comment type="caution">
    <text evidence="4">The sequence shown here is derived from an EMBL/GenBank/DDBJ whole genome shotgun (WGS) entry which is preliminary data.</text>
</comment>
<keyword evidence="5" id="KW-1185">Reference proteome</keyword>
<feature type="transmembrane region" description="Helical" evidence="2">
    <location>
        <begin position="146"/>
        <end position="163"/>
    </location>
</feature>
<protein>
    <submittedName>
        <fullName evidence="4">HPP family-domain-containing protein</fullName>
    </submittedName>
</protein>
<dbReference type="OrthoDB" id="2016548at2759"/>
<evidence type="ECO:0000256" key="2">
    <source>
        <dbReference type="SAM" id="Phobius"/>
    </source>
</evidence>
<feature type="region of interest" description="Disordered" evidence="1">
    <location>
        <begin position="258"/>
        <end position="293"/>
    </location>
</feature>
<dbReference type="InterPro" id="IPR007065">
    <property type="entry name" value="HPP"/>
</dbReference>
<name>A0A9P9EF31_9HYPO</name>
<evidence type="ECO:0000313" key="5">
    <source>
        <dbReference type="Proteomes" id="UP000717696"/>
    </source>
</evidence>
<feature type="region of interest" description="Disordered" evidence="1">
    <location>
        <begin position="1"/>
        <end position="34"/>
    </location>
</feature>
<dbReference type="Proteomes" id="UP000717696">
    <property type="component" value="Unassembled WGS sequence"/>
</dbReference>
<evidence type="ECO:0000259" key="3">
    <source>
        <dbReference type="Pfam" id="PF04982"/>
    </source>
</evidence>
<keyword evidence="2" id="KW-0472">Membrane</keyword>
<dbReference type="PANTHER" id="PTHR33741:SF5">
    <property type="entry name" value="TRANSMEMBRANE PROTEIN DDB_G0269096-RELATED"/>
    <property type="match status" value="1"/>
</dbReference>
<keyword evidence="2" id="KW-0812">Transmembrane</keyword>
<reference evidence="4" key="1">
    <citation type="journal article" date="2021" name="Nat. Commun.">
        <title>Genetic determinants of endophytism in the Arabidopsis root mycobiome.</title>
        <authorList>
            <person name="Mesny F."/>
            <person name="Miyauchi S."/>
            <person name="Thiergart T."/>
            <person name="Pickel B."/>
            <person name="Atanasova L."/>
            <person name="Karlsson M."/>
            <person name="Huettel B."/>
            <person name="Barry K.W."/>
            <person name="Haridas S."/>
            <person name="Chen C."/>
            <person name="Bauer D."/>
            <person name="Andreopoulos W."/>
            <person name="Pangilinan J."/>
            <person name="LaButti K."/>
            <person name="Riley R."/>
            <person name="Lipzen A."/>
            <person name="Clum A."/>
            <person name="Drula E."/>
            <person name="Henrissat B."/>
            <person name="Kohler A."/>
            <person name="Grigoriev I.V."/>
            <person name="Martin F.M."/>
            <person name="Hacquard S."/>
        </authorList>
    </citation>
    <scope>NUCLEOTIDE SEQUENCE</scope>
    <source>
        <strain evidence="4">MPI-CAGE-AT-0021</strain>
    </source>
</reference>
<feature type="transmembrane region" description="Helical" evidence="2">
    <location>
        <begin position="175"/>
        <end position="194"/>
    </location>
</feature>
<evidence type="ECO:0000313" key="4">
    <source>
        <dbReference type="EMBL" id="KAH7136705.1"/>
    </source>
</evidence>
<evidence type="ECO:0000256" key="1">
    <source>
        <dbReference type="SAM" id="MobiDB-lite"/>
    </source>
</evidence>